<dbReference type="InterPro" id="IPR023214">
    <property type="entry name" value="HAD_sf"/>
</dbReference>
<dbReference type="PANTHER" id="PTHR46191:SF2">
    <property type="entry name" value="HALOACID DEHALOGENASE-LIKE HYDROLASE DOMAIN-CONTAINING PROTEIN 3"/>
    <property type="match status" value="1"/>
</dbReference>
<dbReference type="GO" id="GO:0016787">
    <property type="term" value="F:hydrolase activity"/>
    <property type="evidence" value="ECO:0007669"/>
    <property type="project" value="UniProtKB-KW"/>
</dbReference>
<dbReference type="NCBIfam" id="TIGR01549">
    <property type="entry name" value="HAD-SF-IA-v1"/>
    <property type="match status" value="1"/>
</dbReference>
<dbReference type="Proteomes" id="UP001056708">
    <property type="component" value="Chromosome"/>
</dbReference>
<dbReference type="InterPro" id="IPR044924">
    <property type="entry name" value="HAD-SF_hydro_IA_REG-2-like_cap"/>
</dbReference>
<reference evidence="1" key="1">
    <citation type="submission" date="2022-06" db="EMBL/GenBank/DDBJ databases">
        <title>Genome sequence of Phormidium yuhuli AB48 isolated from an industrial photobioreactor environment.</title>
        <authorList>
            <person name="Qiu Y."/>
            <person name="Noonan A.J.C."/>
            <person name="Dofher K."/>
            <person name="Koch M."/>
            <person name="Kieft B."/>
            <person name="Lin X."/>
            <person name="Ziels R.M."/>
            <person name="Hallam S.J."/>
        </authorList>
    </citation>
    <scope>NUCLEOTIDE SEQUENCE</scope>
    <source>
        <strain evidence="1">AB48</strain>
    </source>
</reference>
<dbReference type="Gene3D" id="1.10.150.720">
    <property type="entry name" value="Haloacid dehalogenase-like hydrolase"/>
    <property type="match status" value="1"/>
</dbReference>
<dbReference type="EMBL" id="CP098611">
    <property type="protein sequence ID" value="USR89328.1"/>
    <property type="molecule type" value="Genomic_DNA"/>
</dbReference>
<keyword evidence="1" id="KW-0378">Hydrolase</keyword>
<dbReference type="Gene3D" id="3.40.50.1000">
    <property type="entry name" value="HAD superfamily/HAD-like"/>
    <property type="match status" value="1"/>
</dbReference>
<name>A0ABY5AMA4_9CYAN</name>
<proteinExistence type="predicted"/>
<organism evidence="1 2">
    <name type="scientific">Phormidium yuhuli AB48</name>
    <dbReference type="NCBI Taxonomy" id="2940671"/>
    <lineage>
        <taxon>Bacteria</taxon>
        <taxon>Bacillati</taxon>
        <taxon>Cyanobacteriota</taxon>
        <taxon>Cyanophyceae</taxon>
        <taxon>Oscillatoriophycideae</taxon>
        <taxon>Oscillatoriales</taxon>
        <taxon>Oscillatoriaceae</taxon>
        <taxon>Phormidium</taxon>
        <taxon>Phormidium yuhuli</taxon>
    </lineage>
</organism>
<dbReference type="RefSeq" id="WP_252659591.1">
    <property type="nucleotide sequence ID" value="NZ_CP098611.1"/>
</dbReference>
<dbReference type="SFLD" id="SFLDG01129">
    <property type="entry name" value="C1.5:_HAD__Beta-PGM__Phosphata"/>
    <property type="match status" value="1"/>
</dbReference>
<dbReference type="NCBIfam" id="TIGR02252">
    <property type="entry name" value="DREG-2"/>
    <property type="match status" value="1"/>
</dbReference>
<dbReference type="InterPro" id="IPR036412">
    <property type="entry name" value="HAD-like_sf"/>
</dbReference>
<dbReference type="PANTHER" id="PTHR46191">
    <property type="match status" value="1"/>
</dbReference>
<dbReference type="Pfam" id="PF00702">
    <property type="entry name" value="Hydrolase"/>
    <property type="match status" value="1"/>
</dbReference>
<dbReference type="InterPro" id="IPR051828">
    <property type="entry name" value="HAD-like_hydrolase_domain"/>
</dbReference>
<dbReference type="SFLD" id="SFLDS00003">
    <property type="entry name" value="Haloacid_Dehalogenase"/>
    <property type="match status" value="1"/>
</dbReference>
<dbReference type="InterPro" id="IPR011949">
    <property type="entry name" value="HAD-SF_hydro_IA_REG-2-like"/>
</dbReference>
<accession>A0ABY5AMA4</accession>
<gene>
    <name evidence="1" type="ORF">NEA10_10520</name>
</gene>
<dbReference type="SUPFAM" id="SSF56784">
    <property type="entry name" value="HAD-like"/>
    <property type="match status" value="1"/>
</dbReference>
<protein>
    <submittedName>
        <fullName evidence="1">HAD-IA family hydrolase</fullName>
    </submittedName>
</protein>
<evidence type="ECO:0000313" key="1">
    <source>
        <dbReference type="EMBL" id="USR89328.1"/>
    </source>
</evidence>
<keyword evidence="2" id="KW-1185">Reference proteome</keyword>
<sequence length="238" mass="26780">MAQPHQTQQLPLTLSQEGLDPPQVIFLDAVGTLFGVRGSVGEVYRDFTRQQTGIELDAEATNTAFYEAFDAAPPAEFPELITQKKPGSFLLEQEFNWWLAIAQDTFSRLGVLVQFPDFQNFFEHLFAYFATADPWIIYPDVRPTLRHWRQQGIELGIVSNFDSRLYTVVDSLDLAQFFTSVTISTRVGAAKPNPQVWYSALAAHNCPPEAAWHIGDSYREDVEGAIAAGLRGIWLNRP</sequence>
<dbReference type="InterPro" id="IPR006439">
    <property type="entry name" value="HAD-SF_hydro_IA"/>
</dbReference>
<evidence type="ECO:0000313" key="2">
    <source>
        <dbReference type="Proteomes" id="UP001056708"/>
    </source>
</evidence>